<dbReference type="Proteomes" id="UP001396334">
    <property type="component" value="Unassembled WGS sequence"/>
</dbReference>
<keyword evidence="2" id="KW-1185">Reference proteome</keyword>
<reference evidence="1 2" key="1">
    <citation type="journal article" date="2024" name="G3 (Bethesda)">
        <title>Genome assembly of Hibiscus sabdariffa L. provides insights into metabolisms of medicinal natural products.</title>
        <authorList>
            <person name="Kim T."/>
        </authorList>
    </citation>
    <scope>NUCLEOTIDE SEQUENCE [LARGE SCALE GENOMIC DNA]</scope>
    <source>
        <strain evidence="1">TK-2024</strain>
        <tissue evidence="1">Old leaves</tissue>
    </source>
</reference>
<evidence type="ECO:0000313" key="1">
    <source>
        <dbReference type="EMBL" id="KAK9041644.1"/>
    </source>
</evidence>
<comment type="caution">
    <text evidence="1">The sequence shown here is derived from an EMBL/GenBank/DDBJ whole genome shotgun (WGS) entry which is preliminary data.</text>
</comment>
<name>A0ABR2TWL1_9ROSI</name>
<evidence type="ECO:0000313" key="2">
    <source>
        <dbReference type="Proteomes" id="UP001396334"/>
    </source>
</evidence>
<organism evidence="1 2">
    <name type="scientific">Hibiscus sabdariffa</name>
    <name type="common">roselle</name>
    <dbReference type="NCBI Taxonomy" id="183260"/>
    <lineage>
        <taxon>Eukaryota</taxon>
        <taxon>Viridiplantae</taxon>
        <taxon>Streptophyta</taxon>
        <taxon>Embryophyta</taxon>
        <taxon>Tracheophyta</taxon>
        <taxon>Spermatophyta</taxon>
        <taxon>Magnoliopsida</taxon>
        <taxon>eudicotyledons</taxon>
        <taxon>Gunneridae</taxon>
        <taxon>Pentapetalae</taxon>
        <taxon>rosids</taxon>
        <taxon>malvids</taxon>
        <taxon>Malvales</taxon>
        <taxon>Malvaceae</taxon>
        <taxon>Malvoideae</taxon>
        <taxon>Hibiscus</taxon>
    </lineage>
</organism>
<gene>
    <name evidence="1" type="ORF">V6N11_016735</name>
</gene>
<accession>A0ABR2TWL1</accession>
<protein>
    <submittedName>
        <fullName evidence="1">Uncharacterized protein</fullName>
    </submittedName>
</protein>
<dbReference type="EMBL" id="JBBPBN010000004">
    <property type="protein sequence ID" value="KAK9041644.1"/>
    <property type="molecule type" value="Genomic_DNA"/>
</dbReference>
<sequence length="151" mass="17462">MGLDNHLSPSVPNCVEEVGVSDWASQVDRANSKLKRSQTDFAQDQSVLIKSHPSDMPLTVINNDRMVGYKKYISMMEIQNKYLTSVERKKRDHALKKQRYKDRDVKELDVFNFSISDSDISYRKRVILRDLSDSFEDLISIGWRAILVYSG</sequence>
<proteinExistence type="predicted"/>